<dbReference type="EMBL" id="BAAARE010000005">
    <property type="protein sequence ID" value="GAA2478609.1"/>
    <property type="molecule type" value="Genomic_DNA"/>
</dbReference>
<comment type="caution">
    <text evidence="1">The sequence shown here is derived from an EMBL/GenBank/DDBJ whole genome shotgun (WGS) entry which is preliminary data.</text>
</comment>
<name>A0ABN3L992_9MICO</name>
<keyword evidence="2" id="KW-1185">Reference proteome</keyword>
<protein>
    <submittedName>
        <fullName evidence="1">Uncharacterized protein</fullName>
    </submittedName>
</protein>
<sequence length="97" mass="10483">MSGDEGLVVSAMAINVTIPESLRWNDTRRGQAFRLDTINVRMLPDGHLAAKAYGRPVEGGRGAYVSFSVPDRPELASLIAAAADRAAERWAAHRGLH</sequence>
<accession>A0ABN3L992</accession>
<evidence type="ECO:0000313" key="2">
    <source>
        <dbReference type="Proteomes" id="UP001500730"/>
    </source>
</evidence>
<organism evidence="1 2">
    <name type="scientific">Terrabacter carboxydivorans</name>
    <dbReference type="NCBI Taxonomy" id="619730"/>
    <lineage>
        <taxon>Bacteria</taxon>
        <taxon>Bacillati</taxon>
        <taxon>Actinomycetota</taxon>
        <taxon>Actinomycetes</taxon>
        <taxon>Micrococcales</taxon>
        <taxon>Intrasporangiaceae</taxon>
        <taxon>Terrabacter</taxon>
    </lineage>
</organism>
<dbReference type="RefSeq" id="WP_344254199.1">
    <property type="nucleotide sequence ID" value="NZ_BAAARE010000005.1"/>
</dbReference>
<reference evidence="1 2" key="1">
    <citation type="journal article" date="2019" name="Int. J. Syst. Evol. Microbiol.">
        <title>The Global Catalogue of Microorganisms (GCM) 10K type strain sequencing project: providing services to taxonomists for standard genome sequencing and annotation.</title>
        <authorList>
            <consortium name="The Broad Institute Genomics Platform"/>
            <consortium name="The Broad Institute Genome Sequencing Center for Infectious Disease"/>
            <person name="Wu L."/>
            <person name="Ma J."/>
        </authorList>
    </citation>
    <scope>NUCLEOTIDE SEQUENCE [LARGE SCALE GENOMIC DNA]</scope>
    <source>
        <strain evidence="1 2">JCM 16259</strain>
    </source>
</reference>
<evidence type="ECO:0000313" key="1">
    <source>
        <dbReference type="EMBL" id="GAA2478609.1"/>
    </source>
</evidence>
<proteinExistence type="predicted"/>
<gene>
    <name evidence="1" type="ORF">GCM10009858_15050</name>
</gene>
<dbReference type="Proteomes" id="UP001500730">
    <property type="component" value="Unassembled WGS sequence"/>
</dbReference>